<dbReference type="Pfam" id="PF09340">
    <property type="entry name" value="NuA4"/>
    <property type="match status" value="1"/>
</dbReference>
<evidence type="ECO:0000256" key="3">
    <source>
        <dbReference type="ARBA" id="ARBA00022853"/>
    </source>
</evidence>
<dbReference type="EMBL" id="LR877164">
    <property type="protein sequence ID" value="CAD2221255.1"/>
    <property type="molecule type" value="Genomic_DNA"/>
</dbReference>
<keyword evidence="10" id="KW-1185">Reference proteome</keyword>
<evidence type="ECO:0000256" key="8">
    <source>
        <dbReference type="SAM" id="MobiDB-lite"/>
    </source>
</evidence>
<feature type="compositionally biased region" description="Basic and acidic residues" evidence="8">
    <location>
        <begin position="195"/>
        <end position="209"/>
    </location>
</feature>
<feature type="compositionally biased region" description="Basic and acidic residues" evidence="8">
    <location>
        <begin position="166"/>
        <end position="183"/>
    </location>
</feature>
<keyword evidence="3" id="KW-0156">Chromatin regulator</keyword>
<evidence type="ECO:0000313" key="10">
    <source>
        <dbReference type="Proteomes" id="UP000515908"/>
    </source>
</evidence>
<evidence type="ECO:0000256" key="4">
    <source>
        <dbReference type="ARBA" id="ARBA00023015"/>
    </source>
</evidence>
<dbReference type="PANTHER" id="PTHR13476">
    <property type="entry name" value="CHROMATIN MODIFICATION-RELATED PROTEIN MEAF6"/>
    <property type="match status" value="1"/>
</dbReference>
<evidence type="ECO:0000256" key="7">
    <source>
        <dbReference type="ARBA" id="ARBA00023242"/>
    </source>
</evidence>
<comment type="similarity">
    <text evidence="2">Belongs to the EAF6 family.</text>
</comment>
<dbReference type="GO" id="GO:0005634">
    <property type="term" value="C:nucleus"/>
    <property type="evidence" value="ECO:0007669"/>
    <property type="project" value="UniProtKB-SubCell"/>
</dbReference>
<dbReference type="GO" id="GO:0016740">
    <property type="term" value="F:transferase activity"/>
    <property type="evidence" value="ECO:0007669"/>
    <property type="project" value="UniProtKB-KW"/>
</dbReference>
<evidence type="ECO:0000256" key="5">
    <source>
        <dbReference type="ARBA" id="ARBA00023054"/>
    </source>
</evidence>
<feature type="region of interest" description="Disordered" evidence="8">
    <location>
        <begin position="166"/>
        <end position="209"/>
    </location>
</feature>
<keyword evidence="5" id="KW-0175">Coiled coil</keyword>
<dbReference type="VEuPathDB" id="TriTrypDB:ADEAN_000878700"/>
<accession>A0A7G2CP30</accession>
<organism evidence="9 10">
    <name type="scientific">Angomonas deanei</name>
    <dbReference type="NCBI Taxonomy" id="59799"/>
    <lineage>
        <taxon>Eukaryota</taxon>
        <taxon>Discoba</taxon>
        <taxon>Euglenozoa</taxon>
        <taxon>Kinetoplastea</taxon>
        <taxon>Metakinetoplastina</taxon>
        <taxon>Trypanosomatida</taxon>
        <taxon>Trypanosomatidae</taxon>
        <taxon>Strigomonadinae</taxon>
        <taxon>Angomonas</taxon>
    </lineage>
</organism>
<evidence type="ECO:0000256" key="1">
    <source>
        <dbReference type="ARBA" id="ARBA00004123"/>
    </source>
</evidence>
<dbReference type="GO" id="GO:0006325">
    <property type="term" value="P:chromatin organization"/>
    <property type="evidence" value="ECO:0007669"/>
    <property type="project" value="UniProtKB-KW"/>
</dbReference>
<proteinExistence type="inferred from homology"/>
<keyword evidence="7" id="KW-0539">Nucleus</keyword>
<protein>
    <submittedName>
        <fullName evidence="9">Histone acetyltransferase subunit NuA4, putative</fullName>
    </submittedName>
</protein>
<evidence type="ECO:0000313" key="9">
    <source>
        <dbReference type="EMBL" id="CAD2221255.1"/>
    </source>
</evidence>
<sequence>MSGRVTENYSTASSGLVPNTKTRRTNVGGNHVEEVEVPLSDSTRDTLEALSRERAAMESSLTRLDVRIYDLETEFLKQSVELGGSLFDGFGMERQARHQTGMGIVLKKGASDTTASNDVGGVSTSVAGALSYHSRLHSWSPSERVFTASSRGALSRVEMYRIQEAERGGLPMKKEKKDKELRGGIRTRKGGSHASMEEPMERGKRQRGE</sequence>
<dbReference type="Proteomes" id="UP000515908">
    <property type="component" value="Chromosome 20"/>
</dbReference>
<keyword evidence="9" id="KW-0808">Transferase</keyword>
<keyword evidence="6" id="KW-0804">Transcription</keyword>
<comment type="subcellular location">
    <subcellularLocation>
        <location evidence="1">Nucleus</location>
    </subcellularLocation>
</comment>
<keyword evidence="4" id="KW-0805">Transcription regulation</keyword>
<reference evidence="9 10" key="1">
    <citation type="submission" date="2020-08" db="EMBL/GenBank/DDBJ databases">
        <authorList>
            <person name="Newling K."/>
            <person name="Davey J."/>
            <person name="Forrester S."/>
        </authorList>
    </citation>
    <scope>NUCLEOTIDE SEQUENCE [LARGE SCALE GENOMIC DNA]</scope>
    <source>
        <strain evidence="10">Crithidia deanei Carvalho (ATCC PRA-265)</strain>
    </source>
</reference>
<gene>
    <name evidence="9" type="ORF">ADEAN_000878700</name>
</gene>
<dbReference type="InterPro" id="IPR015418">
    <property type="entry name" value="Eaf6"/>
</dbReference>
<evidence type="ECO:0000256" key="2">
    <source>
        <dbReference type="ARBA" id="ARBA00010916"/>
    </source>
</evidence>
<evidence type="ECO:0000256" key="6">
    <source>
        <dbReference type="ARBA" id="ARBA00023163"/>
    </source>
</evidence>
<dbReference type="GO" id="GO:0000123">
    <property type="term" value="C:histone acetyltransferase complex"/>
    <property type="evidence" value="ECO:0007669"/>
    <property type="project" value="InterPro"/>
</dbReference>
<name>A0A7G2CP30_9TRYP</name>
<dbReference type="AlphaFoldDB" id="A0A7G2CP30"/>
<feature type="region of interest" description="Disordered" evidence="8">
    <location>
        <begin position="1"/>
        <end position="26"/>
    </location>
</feature>